<dbReference type="AlphaFoldDB" id="A0A0A1SWT4"/>
<accession>A0A0A1SWT4</accession>
<feature type="chain" id="PRO_5001989700" description="alpha-1,2-Mannosidase" evidence="14">
    <location>
        <begin position="20"/>
        <end position="515"/>
    </location>
</feature>
<evidence type="ECO:0000256" key="11">
    <source>
        <dbReference type="PIRSR" id="PIRSR601382-1"/>
    </source>
</evidence>
<evidence type="ECO:0000256" key="9">
    <source>
        <dbReference type="ARBA" id="ARBA00047669"/>
    </source>
</evidence>
<feature type="active site" description="Proton donor" evidence="11">
    <location>
        <position position="117"/>
    </location>
</feature>
<dbReference type="Gene3D" id="1.50.10.10">
    <property type="match status" value="1"/>
</dbReference>
<comment type="pathway">
    <text evidence="2">Protein modification; protein glycosylation.</text>
</comment>
<evidence type="ECO:0000256" key="13">
    <source>
        <dbReference type="RuleBase" id="RU361193"/>
    </source>
</evidence>
<feature type="binding site" evidence="12">
    <location>
        <position position="505"/>
    </location>
    <ligand>
        <name>Ca(2+)</name>
        <dbReference type="ChEBI" id="CHEBI:29108"/>
    </ligand>
</feature>
<gene>
    <name evidence="15" type="ORF">VHEMI02799</name>
</gene>
<dbReference type="STRING" id="1531966.A0A0A1SWT4"/>
<evidence type="ECO:0000313" key="16">
    <source>
        <dbReference type="Proteomes" id="UP000039046"/>
    </source>
</evidence>
<dbReference type="SUPFAM" id="SSF48225">
    <property type="entry name" value="Seven-hairpin glycosidases"/>
    <property type="match status" value="1"/>
</dbReference>
<evidence type="ECO:0000256" key="12">
    <source>
        <dbReference type="PIRSR" id="PIRSR601382-2"/>
    </source>
</evidence>
<dbReference type="PANTHER" id="PTHR11742">
    <property type="entry name" value="MANNOSYL-OLIGOSACCHARIDE ALPHA-1,2-MANNOSIDASE-RELATED"/>
    <property type="match status" value="1"/>
</dbReference>
<evidence type="ECO:0000256" key="3">
    <source>
        <dbReference type="ARBA" id="ARBA00007658"/>
    </source>
</evidence>
<keyword evidence="12" id="KW-0479">Metal-binding</keyword>
<dbReference type="InterPro" id="IPR001382">
    <property type="entry name" value="Glyco_hydro_47"/>
</dbReference>
<dbReference type="PRINTS" id="PR00747">
    <property type="entry name" value="GLYHDRLASE47"/>
</dbReference>
<organism evidence="15 16">
    <name type="scientific">[Torrubiella] hemipterigena</name>
    <dbReference type="NCBI Taxonomy" id="1531966"/>
    <lineage>
        <taxon>Eukaryota</taxon>
        <taxon>Fungi</taxon>
        <taxon>Dikarya</taxon>
        <taxon>Ascomycota</taxon>
        <taxon>Pezizomycotina</taxon>
        <taxon>Sordariomycetes</taxon>
        <taxon>Hypocreomycetidae</taxon>
        <taxon>Hypocreales</taxon>
        <taxon>Clavicipitaceae</taxon>
        <taxon>Clavicipitaceae incertae sedis</taxon>
        <taxon>'Torrubiella' clade</taxon>
    </lineage>
</organism>
<dbReference type="PANTHER" id="PTHR11742:SF101">
    <property type="entry name" value="MANNOSYL-OLIGOSACCHARIDE ALPHA-1,2-MANNOSIDASE 1B"/>
    <property type="match status" value="1"/>
</dbReference>
<keyword evidence="16" id="KW-1185">Reference proteome</keyword>
<keyword evidence="4 14" id="KW-0732">Signal</keyword>
<evidence type="ECO:0000256" key="5">
    <source>
        <dbReference type="ARBA" id="ARBA00022801"/>
    </source>
</evidence>
<dbReference type="GO" id="GO:0005783">
    <property type="term" value="C:endoplasmic reticulum"/>
    <property type="evidence" value="ECO:0007669"/>
    <property type="project" value="TreeGrafter"/>
</dbReference>
<evidence type="ECO:0000256" key="14">
    <source>
        <dbReference type="SAM" id="SignalP"/>
    </source>
</evidence>
<keyword evidence="12" id="KW-0106">Calcium</keyword>
<dbReference type="OrthoDB" id="8118055at2759"/>
<dbReference type="HOGENOM" id="CLU_003818_0_2_1"/>
<dbReference type="GO" id="GO:0005509">
    <property type="term" value="F:calcium ion binding"/>
    <property type="evidence" value="ECO:0007669"/>
    <property type="project" value="InterPro"/>
</dbReference>
<evidence type="ECO:0000313" key="15">
    <source>
        <dbReference type="EMBL" id="CEJ82751.1"/>
    </source>
</evidence>
<proteinExistence type="inferred from homology"/>
<dbReference type="Proteomes" id="UP000039046">
    <property type="component" value="Unassembled WGS sequence"/>
</dbReference>
<dbReference type="GO" id="GO:0016020">
    <property type="term" value="C:membrane"/>
    <property type="evidence" value="ECO:0007669"/>
    <property type="project" value="InterPro"/>
</dbReference>
<keyword evidence="5 13" id="KW-0378">Hydrolase</keyword>
<keyword evidence="7" id="KW-0325">Glycoprotein</keyword>
<comment type="catalytic activity">
    <reaction evidence="10">
        <text>N(4)-(alpha-D-Man-(1-&gt;2)-alpha-D-Man-(1-&gt;2)-alpha-D-Man-(1-&gt;3)-[alpha-D-Man-(1-&gt;2)-alpha-D-Man-(1-&gt;3)-[alpha-D-Man-(1-&gt;2)-alpha-D-Man-(1-&gt;6)]-alpha-D-Man-(1-&gt;6)]-beta-D-Man-(1-&gt;4)-beta-D-GlcNAc-(1-&gt;4)-beta-D-GlcNAc)-L-asparaginyl-[protein] (N-glucan mannose isomer 9A1,2,3B1,2,3) + 4 H2O = N(4)-(alpha-D-Man-(1-&gt;3)-[alpha-D-Man-(1-&gt;3)-[alpha-D-Man-(1-&gt;6)]-alpha-D-Man-(1-&gt;6)]-beta-D-Man-(1-&gt;4)-beta-D-GlcNAc-(1-&gt;4)-beta-D-GlcNAc)-L-asparaginyl-[protein] (N-glucan mannose isomer 5A1,2) + 4 beta-D-mannose</text>
        <dbReference type="Rhea" id="RHEA:56008"/>
        <dbReference type="Rhea" id="RHEA-COMP:14356"/>
        <dbReference type="Rhea" id="RHEA-COMP:14367"/>
        <dbReference type="ChEBI" id="CHEBI:15377"/>
        <dbReference type="ChEBI" id="CHEBI:28563"/>
        <dbReference type="ChEBI" id="CHEBI:59087"/>
        <dbReference type="ChEBI" id="CHEBI:139493"/>
        <dbReference type="EC" id="3.2.1.113"/>
    </reaction>
</comment>
<evidence type="ECO:0000256" key="6">
    <source>
        <dbReference type="ARBA" id="ARBA00023157"/>
    </source>
</evidence>
<evidence type="ECO:0000256" key="1">
    <source>
        <dbReference type="ARBA" id="ARBA00001913"/>
    </source>
</evidence>
<comment type="catalytic activity">
    <reaction evidence="9">
        <text>N(4)-(alpha-D-Man-(1-&gt;2)-alpha-D-Man-(1-&gt;2)-alpha-D-Man-(1-&gt;3)-[alpha-D-Man-(1-&gt;3)-[alpha-D-Man-(1-&gt;2)-alpha-D-Man-(1-&gt;6)]-alpha-D-Man-(1-&gt;6)]-beta-D-Man-(1-&gt;4)-beta-D-GlcNAc-(1-&gt;4)-beta-D-GlcNAc)-L-asparaginyl-[protein] (N-glucan mannose isomer 8A1,2,3B1,3) + 3 H2O = N(4)-(alpha-D-Man-(1-&gt;3)-[alpha-D-Man-(1-&gt;3)-[alpha-D-Man-(1-&gt;6)]-alpha-D-Man-(1-&gt;6)]-beta-D-Man-(1-&gt;4)-beta-D-GlcNAc-(1-&gt;4)-beta-D-GlcNAc)-L-asparaginyl-[protein] (N-glucan mannose isomer 5A1,2) + 3 beta-D-mannose</text>
        <dbReference type="Rhea" id="RHEA:56028"/>
        <dbReference type="Rhea" id="RHEA-COMP:14358"/>
        <dbReference type="Rhea" id="RHEA-COMP:14367"/>
        <dbReference type="ChEBI" id="CHEBI:15377"/>
        <dbReference type="ChEBI" id="CHEBI:28563"/>
        <dbReference type="ChEBI" id="CHEBI:59087"/>
        <dbReference type="ChEBI" id="CHEBI:60628"/>
        <dbReference type="EC" id="3.2.1.113"/>
    </reaction>
</comment>
<dbReference type="EC" id="3.2.1.-" evidence="13"/>
<dbReference type="UniPathway" id="UPA00378"/>
<keyword evidence="6" id="KW-1015">Disulfide bond</keyword>
<feature type="active site" description="Proton donor" evidence="11">
    <location>
        <position position="374"/>
    </location>
</feature>
<comment type="similarity">
    <text evidence="3 13">Belongs to the glycosyl hydrolase 47 family.</text>
</comment>
<evidence type="ECO:0000256" key="2">
    <source>
        <dbReference type="ARBA" id="ARBA00004922"/>
    </source>
</evidence>
<reference evidence="15 16" key="1">
    <citation type="journal article" date="2015" name="Genome Announc.">
        <title>Draft Genome Sequence and Gene Annotation of the Entomopathogenic Fungus Verticillium hemipterigenum.</title>
        <authorList>
            <person name="Horn F."/>
            <person name="Habel A."/>
            <person name="Scharf D.H."/>
            <person name="Dworschak J."/>
            <person name="Brakhage A.A."/>
            <person name="Guthke R."/>
            <person name="Hertweck C."/>
            <person name="Linde J."/>
        </authorList>
    </citation>
    <scope>NUCLEOTIDE SEQUENCE [LARGE SCALE GENOMIC DNA]</scope>
</reference>
<feature type="active site" evidence="11">
    <location>
        <position position="414"/>
    </location>
</feature>
<name>A0A0A1SWT4_9HYPO</name>
<sequence>MKTSSALLLGLATAPVALAKRSDSAPVANHERAGQIRAAFQSAWGKYSANAFGHDTWGPVSNTAQDNNDQWGVTAFDALSTAIIMNDEDIVNQILDYIPSINFTTTPRKFDGVNLVETTGRYLGALLSSYDLLKGPYSRLAHNASNVDALLKQAETLGSSLAFAFQTASGVPQPNLMLNPTPQYGNNRFGVINLNEAGGLILEWTRLADLTGNKTYADLAAACEKHLLYPEGVYQAYPGMVGNQLSVGDGHFQRPYGGWGVNSDVYYEYLIKMYMYDPATFAYNKERWVAAANSTITHLASHPKVRPDLTFLAGVIAGGGQVSETSDHLAAFAGGSFILGGLLLKEQAYVDFGLQLAESYFQVYNQTASGIAPEHWNWVAGDFTQYDRPPPEQEAFYNRTGFWDTDSHYPLRPEVIESLYYAYRATGDVKYQDHAWQAWESINKACGINGGFSGIKNVSVADGGDKDDIQQGFFLGETLKYLYLINADDQDVQLKQDGGDYVLNTKAHPLKIREQ</sequence>
<evidence type="ECO:0000256" key="8">
    <source>
        <dbReference type="ARBA" id="ARBA00023295"/>
    </source>
</evidence>
<dbReference type="GO" id="GO:0005975">
    <property type="term" value="P:carbohydrate metabolic process"/>
    <property type="evidence" value="ECO:0007669"/>
    <property type="project" value="InterPro"/>
</dbReference>
<dbReference type="FunFam" id="1.50.10.10:FF:000047">
    <property type="entry name" value="Mannosyl-oligosaccharide alpha-1,2-mannosidase"/>
    <property type="match status" value="1"/>
</dbReference>
<dbReference type="GO" id="GO:0004571">
    <property type="term" value="F:mannosyl-oligosaccharide 1,2-alpha-mannosidase activity"/>
    <property type="evidence" value="ECO:0007669"/>
    <property type="project" value="UniProtKB-EC"/>
</dbReference>
<dbReference type="EMBL" id="CDHN01000001">
    <property type="protein sequence ID" value="CEJ82751.1"/>
    <property type="molecule type" value="Genomic_DNA"/>
</dbReference>
<dbReference type="GO" id="GO:0036503">
    <property type="term" value="P:ERAD pathway"/>
    <property type="evidence" value="ECO:0007669"/>
    <property type="project" value="UniProtKB-ARBA"/>
</dbReference>
<protein>
    <recommendedName>
        <fullName evidence="13">alpha-1,2-Mannosidase</fullName>
        <ecNumber evidence="13">3.2.1.-</ecNumber>
    </recommendedName>
</protein>
<comment type="cofactor">
    <cofactor evidence="1 12">
        <name>Ca(2+)</name>
        <dbReference type="ChEBI" id="CHEBI:29108"/>
    </cofactor>
</comment>
<dbReference type="InterPro" id="IPR050749">
    <property type="entry name" value="Glycosyl_Hydrolase_47"/>
</dbReference>
<evidence type="ECO:0000256" key="4">
    <source>
        <dbReference type="ARBA" id="ARBA00022729"/>
    </source>
</evidence>
<evidence type="ECO:0000256" key="7">
    <source>
        <dbReference type="ARBA" id="ARBA00023180"/>
    </source>
</evidence>
<dbReference type="InterPro" id="IPR012341">
    <property type="entry name" value="6hp_glycosidase-like_sf"/>
</dbReference>
<dbReference type="Pfam" id="PF01532">
    <property type="entry name" value="Glyco_hydro_47"/>
    <property type="match status" value="1"/>
</dbReference>
<keyword evidence="8 13" id="KW-0326">Glycosidase</keyword>
<feature type="active site" evidence="11">
    <location>
        <position position="264"/>
    </location>
</feature>
<feature type="signal peptide" evidence="14">
    <location>
        <begin position="1"/>
        <end position="19"/>
    </location>
</feature>
<dbReference type="InterPro" id="IPR036026">
    <property type="entry name" value="Seven-hairpin_glycosidases"/>
</dbReference>
<evidence type="ECO:0000256" key="10">
    <source>
        <dbReference type="ARBA" id="ARBA00048605"/>
    </source>
</evidence>